<dbReference type="OrthoDB" id="5204190at2759"/>
<dbReference type="Gene3D" id="1.10.10.10">
    <property type="entry name" value="Winged helix-like DNA-binding domain superfamily/Winged helix DNA-binding domain"/>
    <property type="match status" value="1"/>
</dbReference>
<dbReference type="PANTHER" id="PTHR10288">
    <property type="entry name" value="KH DOMAIN CONTAINING RNA BINDING PROTEIN"/>
    <property type="match status" value="1"/>
</dbReference>
<comment type="caution">
    <text evidence="5">The sequence shown here is derived from an EMBL/GenBank/DDBJ whole genome shotgun (WGS) entry which is preliminary data.</text>
</comment>
<feature type="compositionally biased region" description="Basic and acidic residues" evidence="3">
    <location>
        <begin position="33"/>
        <end position="45"/>
    </location>
</feature>
<dbReference type="SUPFAM" id="SSF54791">
    <property type="entry name" value="Eukaryotic type KH-domain (KH-domain type I)"/>
    <property type="match status" value="2"/>
</dbReference>
<evidence type="ECO:0000256" key="3">
    <source>
        <dbReference type="SAM" id="MobiDB-lite"/>
    </source>
</evidence>
<dbReference type="InterPro" id="IPR004087">
    <property type="entry name" value="KH_dom"/>
</dbReference>
<protein>
    <submittedName>
        <fullName evidence="5">Far upstream element-binding protein 1</fullName>
    </submittedName>
</protein>
<evidence type="ECO:0000259" key="4">
    <source>
        <dbReference type="SMART" id="SM00322"/>
    </source>
</evidence>
<dbReference type="PROSITE" id="PS50084">
    <property type="entry name" value="KH_TYPE_1"/>
    <property type="match status" value="2"/>
</dbReference>
<dbReference type="GO" id="GO:0003723">
    <property type="term" value="F:RNA binding"/>
    <property type="evidence" value="ECO:0007669"/>
    <property type="project" value="UniProtKB-UniRule"/>
</dbReference>
<evidence type="ECO:0000256" key="2">
    <source>
        <dbReference type="PROSITE-ProRule" id="PRU00117"/>
    </source>
</evidence>
<evidence type="ECO:0000313" key="5">
    <source>
        <dbReference type="EMBL" id="GBP72540.1"/>
    </source>
</evidence>
<dbReference type="Pfam" id="PF17906">
    <property type="entry name" value="HTH_48"/>
    <property type="match status" value="1"/>
</dbReference>
<dbReference type="Gene3D" id="3.30.1370.10">
    <property type="entry name" value="K Homology domain, type 1"/>
    <property type="match status" value="2"/>
</dbReference>
<evidence type="ECO:0000256" key="1">
    <source>
        <dbReference type="ARBA" id="ARBA00022737"/>
    </source>
</evidence>
<dbReference type="InterPro" id="IPR004088">
    <property type="entry name" value="KH_dom_type_1"/>
</dbReference>
<dbReference type="CDD" id="cd22398">
    <property type="entry name" value="KH-I_FUBP_rpt3"/>
    <property type="match status" value="1"/>
</dbReference>
<keyword evidence="6" id="KW-1185">Reference proteome</keyword>
<dbReference type="Gene3D" id="1.10.10.1450">
    <property type="match status" value="1"/>
</dbReference>
<dbReference type="SMART" id="SM00322">
    <property type="entry name" value="KH"/>
    <property type="match status" value="2"/>
</dbReference>
<dbReference type="Pfam" id="PF00013">
    <property type="entry name" value="KH_1"/>
    <property type="match status" value="2"/>
</dbReference>
<dbReference type="EMBL" id="BGZK01001149">
    <property type="protein sequence ID" value="GBP72540.1"/>
    <property type="molecule type" value="Genomic_DNA"/>
</dbReference>
<dbReference type="InterPro" id="IPR041426">
    <property type="entry name" value="Mos1_HTH"/>
</dbReference>
<gene>
    <name evidence="5" type="primary">Fubp1</name>
    <name evidence="5" type="ORF">EVAR_9684_1</name>
</gene>
<evidence type="ECO:0000313" key="6">
    <source>
        <dbReference type="Proteomes" id="UP000299102"/>
    </source>
</evidence>
<accession>A0A4C1YBW9</accession>
<dbReference type="CDD" id="cd22397">
    <property type="entry name" value="KH-I_FUBP_rpt2"/>
    <property type="match status" value="1"/>
</dbReference>
<feature type="domain" description="K Homology" evidence="4">
    <location>
        <begin position="72"/>
        <end position="143"/>
    </location>
</feature>
<keyword evidence="2" id="KW-0694">RNA-binding</keyword>
<dbReference type="InterPro" id="IPR036388">
    <property type="entry name" value="WH-like_DNA-bd_sf"/>
</dbReference>
<dbReference type="AlphaFoldDB" id="A0A4C1YBW9"/>
<dbReference type="GO" id="GO:0010468">
    <property type="term" value="P:regulation of gene expression"/>
    <property type="evidence" value="ECO:0007669"/>
    <property type="project" value="UniProtKB-ARBA"/>
</dbReference>
<keyword evidence="1" id="KW-0677">Repeat</keyword>
<feature type="domain" description="K Homology" evidence="4">
    <location>
        <begin position="170"/>
        <end position="241"/>
    </location>
</feature>
<dbReference type="Proteomes" id="UP000299102">
    <property type="component" value="Unassembled WGS sequence"/>
</dbReference>
<dbReference type="InterPro" id="IPR036612">
    <property type="entry name" value="KH_dom_type_1_sf"/>
</dbReference>
<feature type="compositionally biased region" description="Gly residues" evidence="3">
    <location>
        <begin position="47"/>
        <end position="68"/>
    </location>
</feature>
<dbReference type="STRING" id="151549.A0A4C1YBW9"/>
<feature type="region of interest" description="Disordered" evidence="3">
    <location>
        <begin position="33"/>
        <end position="68"/>
    </location>
</feature>
<sequence>MYLVGLPYAAPDASNVVGPERRELVNLIVNHRGRENAPQHQDSRDPMGGGGPGGAGGAGGPGGGGMLRGGGLSYTEEITIPGPKVGLIIGKNGKTIKQLQEQSGAKMVVIQEGPNTEYEKPLRITGDQGKVEHAKQLVFELLAEKDLQFNAGPRPYDDPYQQQEQGNGLATNSAEVLVPKIAVGVVIGRGGDMIKKIQAETGCRVQFHQERDEGPGDKRCYLQGKPHQVDQARQMIEDLIESVNGGEAKEHRLLLEAYNEAALSERICREWFLKFKNDDFDVEDKDRSGRPKLYEDAELEEDSSQTQKKLALTLEVTQQAVSCLLK</sequence>
<proteinExistence type="predicted"/>
<organism evidence="5 6">
    <name type="scientific">Eumeta variegata</name>
    <name type="common">Bagworm moth</name>
    <name type="synonym">Eumeta japonica</name>
    <dbReference type="NCBI Taxonomy" id="151549"/>
    <lineage>
        <taxon>Eukaryota</taxon>
        <taxon>Metazoa</taxon>
        <taxon>Ecdysozoa</taxon>
        <taxon>Arthropoda</taxon>
        <taxon>Hexapoda</taxon>
        <taxon>Insecta</taxon>
        <taxon>Pterygota</taxon>
        <taxon>Neoptera</taxon>
        <taxon>Endopterygota</taxon>
        <taxon>Lepidoptera</taxon>
        <taxon>Glossata</taxon>
        <taxon>Ditrysia</taxon>
        <taxon>Tineoidea</taxon>
        <taxon>Psychidae</taxon>
        <taxon>Oiketicinae</taxon>
        <taxon>Eumeta</taxon>
    </lineage>
</organism>
<name>A0A4C1YBW9_EUMVA</name>
<reference evidence="5 6" key="1">
    <citation type="journal article" date="2019" name="Commun. Biol.">
        <title>The bagworm genome reveals a unique fibroin gene that provides high tensile strength.</title>
        <authorList>
            <person name="Kono N."/>
            <person name="Nakamura H."/>
            <person name="Ohtoshi R."/>
            <person name="Tomita M."/>
            <person name="Numata K."/>
            <person name="Arakawa K."/>
        </authorList>
    </citation>
    <scope>NUCLEOTIDE SEQUENCE [LARGE SCALE GENOMIC DNA]</scope>
</reference>